<gene>
    <name evidence="1" type="ORF">Asppvi_001752</name>
</gene>
<proteinExistence type="predicted"/>
<sequence>MAMEFQSSDDISWDLSDSVKRSEAFLSLSSGNRDFRMVDLWIITSSDGKTGQEKVLEAAAGMVMVVDAVFRGR</sequence>
<comment type="caution">
    <text evidence="1">The sequence shown here is derived from an EMBL/GenBank/DDBJ whole genome shotgun (WGS) entry which is preliminary data.</text>
</comment>
<dbReference type="GeneID" id="67000364"/>
<name>A0A9P3B2G1_9EURO</name>
<dbReference type="AlphaFoldDB" id="A0A9P3B2G1"/>
<protein>
    <submittedName>
        <fullName evidence="1">Uncharacterized protein</fullName>
    </submittedName>
</protein>
<dbReference type="RefSeq" id="XP_043153979.1">
    <property type="nucleotide sequence ID" value="XM_043298044.1"/>
</dbReference>
<keyword evidence="2" id="KW-1185">Reference proteome</keyword>
<dbReference type="Proteomes" id="UP001043456">
    <property type="component" value="Unassembled WGS sequence"/>
</dbReference>
<organism evidence="1 2">
    <name type="scientific">Aspergillus pseudoviridinutans</name>
    <dbReference type="NCBI Taxonomy" id="1517512"/>
    <lineage>
        <taxon>Eukaryota</taxon>
        <taxon>Fungi</taxon>
        <taxon>Dikarya</taxon>
        <taxon>Ascomycota</taxon>
        <taxon>Pezizomycotina</taxon>
        <taxon>Eurotiomycetes</taxon>
        <taxon>Eurotiomycetidae</taxon>
        <taxon>Eurotiales</taxon>
        <taxon>Aspergillaceae</taxon>
        <taxon>Aspergillus</taxon>
        <taxon>Aspergillus subgen. Fumigati</taxon>
    </lineage>
</organism>
<dbReference type="EMBL" id="BHVY01000001">
    <property type="protein sequence ID" value="GIJ83232.1"/>
    <property type="molecule type" value="Genomic_DNA"/>
</dbReference>
<evidence type="ECO:0000313" key="1">
    <source>
        <dbReference type="EMBL" id="GIJ83232.1"/>
    </source>
</evidence>
<evidence type="ECO:0000313" key="2">
    <source>
        <dbReference type="Proteomes" id="UP001043456"/>
    </source>
</evidence>
<dbReference type="OrthoDB" id="10412439at2759"/>
<accession>A0A9P3B2G1</accession>
<reference evidence="1 2" key="1">
    <citation type="submission" date="2018-10" db="EMBL/GenBank/DDBJ databases">
        <title>Pan-genome distribution and transcriptional activeness of fungal secondary metabolism genes in Aspergillus section Fumigati.</title>
        <authorList>
            <person name="Takahashi H."/>
            <person name="Umemura M."/>
            <person name="Ninomiya A."/>
            <person name="Kusuya Y."/>
            <person name="Urayama S."/>
            <person name="Shimizu M."/>
            <person name="Watanabe A."/>
            <person name="Kamei K."/>
            <person name="Yaguchi T."/>
            <person name="Hagiwara D."/>
        </authorList>
    </citation>
    <scope>NUCLEOTIDE SEQUENCE [LARGE SCALE GENOMIC DNA]</scope>
    <source>
        <strain evidence="1 2">IFM 55266</strain>
    </source>
</reference>